<dbReference type="PANTHER" id="PTHR30164:SF2">
    <property type="entry name" value="PROTEIN MTFA"/>
    <property type="match status" value="1"/>
</dbReference>
<organism evidence="1 2">
    <name type="scientific">Terrimonas ginsenosidimutans</name>
    <dbReference type="NCBI Taxonomy" id="2908004"/>
    <lineage>
        <taxon>Bacteria</taxon>
        <taxon>Pseudomonadati</taxon>
        <taxon>Bacteroidota</taxon>
        <taxon>Chitinophagia</taxon>
        <taxon>Chitinophagales</taxon>
        <taxon>Chitinophagaceae</taxon>
        <taxon>Terrimonas</taxon>
    </lineage>
</organism>
<dbReference type="EMBL" id="JAKLTR010000033">
    <property type="protein sequence ID" value="MCG2618104.1"/>
    <property type="molecule type" value="Genomic_DNA"/>
</dbReference>
<sequence length="266" mass="30491">MSSFLRKLNKLFARVPATTSAVAPAEELEVDDATFHDYSFLIGSVFSYFNDLPAASKRKFVTRVYQFKNQKRFHFIGLEKNDDTAILVSSSAVQVTFGLKNYQLSYFKDIYILADAYHMDSDNELYIGHVAPDGIYLSWKHFLYGYSYKEKPDNINVAVHEMAHALLHNNFFAQYGADMHFRLNYEKFSTSTGQILADVITKKRSYLRSYAFSNMHEFWAVSVEAFFEHPKGLKENMPDLYEALCRVLNQDPGTSAKLIGQDVKAA</sequence>
<dbReference type="Proteomes" id="UP001165367">
    <property type="component" value="Unassembled WGS sequence"/>
</dbReference>
<dbReference type="RefSeq" id="WP_237877248.1">
    <property type="nucleotide sequence ID" value="NZ_JAKLTR010000033.1"/>
</dbReference>
<protein>
    <submittedName>
        <fullName evidence="1">Zinc-dependent peptidase</fullName>
    </submittedName>
</protein>
<evidence type="ECO:0000313" key="1">
    <source>
        <dbReference type="EMBL" id="MCG2618104.1"/>
    </source>
</evidence>
<dbReference type="Pfam" id="PF06167">
    <property type="entry name" value="Peptidase_M90"/>
    <property type="match status" value="1"/>
</dbReference>
<keyword evidence="2" id="KW-1185">Reference proteome</keyword>
<gene>
    <name evidence="1" type="ORF">LZZ85_27625</name>
</gene>
<reference evidence="1" key="1">
    <citation type="submission" date="2022-01" db="EMBL/GenBank/DDBJ databases">
        <authorList>
            <person name="Jo J.-H."/>
            <person name="Im W.-T."/>
        </authorList>
    </citation>
    <scope>NUCLEOTIDE SEQUENCE</scope>
    <source>
        <strain evidence="1">NA20</strain>
    </source>
</reference>
<accession>A0ABS9L0G5</accession>
<proteinExistence type="predicted"/>
<dbReference type="Gene3D" id="3.40.390.10">
    <property type="entry name" value="Collagenase (Catalytic Domain)"/>
    <property type="match status" value="1"/>
</dbReference>
<comment type="caution">
    <text evidence="1">The sequence shown here is derived from an EMBL/GenBank/DDBJ whole genome shotgun (WGS) entry which is preliminary data.</text>
</comment>
<name>A0ABS9L0G5_9BACT</name>
<dbReference type="InterPro" id="IPR010384">
    <property type="entry name" value="MtfA_fam"/>
</dbReference>
<dbReference type="InterPro" id="IPR024079">
    <property type="entry name" value="MetalloPept_cat_dom_sf"/>
</dbReference>
<dbReference type="SUPFAM" id="SSF55486">
    <property type="entry name" value="Metalloproteases ('zincins'), catalytic domain"/>
    <property type="match status" value="1"/>
</dbReference>
<dbReference type="PANTHER" id="PTHR30164">
    <property type="entry name" value="MTFA PEPTIDASE"/>
    <property type="match status" value="1"/>
</dbReference>
<evidence type="ECO:0000313" key="2">
    <source>
        <dbReference type="Proteomes" id="UP001165367"/>
    </source>
</evidence>
<dbReference type="CDD" id="cd20170">
    <property type="entry name" value="Peptidase_M90-like"/>
    <property type="match status" value="1"/>
</dbReference>